<name>A0A8H4UJT8_9HYPO</name>
<reference evidence="1" key="1">
    <citation type="journal article" date="2020" name="BMC Genomics">
        <title>Correction to: Identification and distribution of gene clusters required for synthesis of sphingolipid metabolism inhibitors in diverse species of the filamentous fungus Fusarium.</title>
        <authorList>
            <person name="Kim H.S."/>
            <person name="Lohmar J.M."/>
            <person name="Busman M."/>
            <person name="Brown D.W."/>
            <person name="Naumann T.A."/>
            <person name="Divon H.H."/>
            <person name="Lysoe E."/>
            <person name="Uhlig S."/>
            <person name="Proctor R.H."/>
        </authorList>
    </citation>
    <scope>NUCLEOTIDE SEQUENCE</scope>
    <source>
        <strain evidence="1">NRRL 22465</strain>
    </source>
</reference>
<evidence type="ECO:0000313" key="2">
    <source>
        <dbReference type="Proteomes" id="UP000635477"/>
    </source>
</evidence>
<sequence length="271" mass="30655">MAKASSTSNQQALSYDAGKVQAQGVFTSEIHIEARVSLQDVWNNQYHGSKKMGKRPGMYLKYLPCRFHEVSGDVLTGGLYLFKTKEEAEDYQNWTSNEFEVGEPKTTFWKQPLFKSVSHWTWNVVGAHNFVPVEEHDLGRFQRWTYDNEEGYKSKDAESLLRQLYPVLKDAAENRGAASFWLLHHPQDKMIAVQLSFANTDGNDPDSIGEALASVAEQSSLSDVFPDKLNARILLDRTSPYLALWFPLSESDDGIDMACPNFPDLPASHEK</sequence>
<protein>
    <submittedName>
        <fullName evidence="1">Uncharacterized protein</fullName>
    </submittedName>
</protein>
<comment type="caution">
    <text evidence="1">The sequence shown here is derived from an EMBL/GenBank/DDBJ whole genome shotgun (WGS) entry which is preliminary data.</text>
</comment>
<keyword evidence="2" id="KW-1185">Reference proteome</keyword>
<dbReference type="AlphaFoldDB" id="A0A8H4UJT8"/>
<organism evidence="1 2">
    <name type="scientific">Fusarium zealandicum</name>
    <dbReference type="NCBI Taxonomy" id="1053134"/>
    <lineage>
        <taxon>Eukaryota</taxon>
        <taxon>Fungi</taxon>
        <taxon>Dikarya</taxon>
        <taxon>Ascomycota</taxon>
        <taxon>Pezizomycotina</taxon>
        <taxon>Sordariomycetes</taxon>
        <taxon>Hypocreomycetidae</taxon>
        <taxon>Hypocreales</taxon>
        <taxon>Nectriaceae</taxon>
        <taxon>Fusarium</taxon>
        <taxon>Fusarium staphyleae species complex</taxon>
    </lineage>
</organism>
<accession>A0A8H4UJT8</accession>
<reference evidence="1" key="2">
    <citation type="submission" date="2020-05" db="EMBL/GenBank/DDBJ databases">
        <authorList>
            <person name="Kim H.-S."/>
            <person name="Proctor R.H."/>
            <person name="Brown D.W."/>
        </authorList>
    </citation>
    <scope>NUCLEOTIDE SEQUENCE</scope>
    <source>
        <strain evidence="1">NRRL 22465</strain>
    </source>
</reference>
<dbReference type="Proteomes" id="UP000635477">
    <property type="component" value="Unassembled WGS sequence"/>
</dbReference>
<dbReference type="OrthoDB" id="3885040at2759"/>
<dbReference type="EMBL" id="JABEYC010000386">
    <property type="protein sequence ID" value="KAF4978205.1"/>
    <property type="molecule type" value="Genomic_DNA"/>
</dbReference>
<evidence type="ECO:0000313" key="1">
    <source>
        <dbReference type="EMBL" id="KAF4978205.1"/>
    </source>
</evidence>
<gene>
    <name evidence="1" type="ORF">FZEAL_5366</name>
</gene>
<proteinExistence type="predicted"/>